<sequence>MQKIKSLMARQGLKSPQENMADLSPVESLRIPSQEEMRELREQPLDPAAEQDIIDSIEEVYFSSDSFDMVQHELESAVRAEERGDETPNKPCSKLDSNPLSFDPG</sequence>
<feature type="compositionally biased region" description="Polar residues" evidence="1">
    <location>
        <begin position="95"/>
        <end position="105"/>
    </location>
</feature>
<evidence type="ECO:0000256" key="1">
    <source>
        <dbReference type="SAM" id="MobiDB-lite"/>
    </source>
</evidence>
<dbReference type="EMBL" id="JBBPFD010000014">
    <property type="protein sequence ID" value="KAK7898780.1"/>
    <property type="molecule type" value="Genomic_DNA"/>
</dbReference>
<dbReference type="Proteomes" id="UP001460270">
    <property type="component" value="Unassembled WGS sequence"/>
</dbReference>
<reference evidence="3" key="1">
    <citation type="submission" date="2024-04" db="EMBL/GenBank/DDBJ databases">
        <title>Salinicola lusitanus LLJ914,a marine bacterium isolated from the Okinawa Trough.</title>
        <authorList>
            <person name="Li J."/>
        </authorList>
    </citation>
    <scope>NUCLEOTIDE SEQUENCE [LARGE SCALE GENOMIC DNA]</scope>
</reference>
<comment type="caution">
    <text evidence="2">The sequence shown here is derived from an EMBL/GenBank/DDBJ whole genome shotgun (WGS) entry which is preliminary data.</text>
</comment>
<feature type="region of interest" description="Disordered" evidence="1">
    <location>
        <begin position="1"/>
        <end position="28"/>
    </location>
</feature>
<evidence type="ECO:0000313" key="2">
    <source>
        <dbReference type="EMBL" id="KAK7898780.1"/>
    </source>
</evidence>
<organism evidence="2 3">
    <name type="scientific">Mugilogobius chulae</name>
    <name type="common">yellowstripe goby</name>
    <dbReference type="NCBI Taxonomy" id="88201"/>
    <lineage>
        <taxon>Eukaryota</taxon>
        <taxon>Metazoa</taxon>
        <taxon>Chordata</taxon>
        <taxon>Craniata</taxon>
        <taxon>Vertebrata</taxon>
        <taxon>Euteleostomi</taxon>
        <taxon>Actinopterygii</taxon>
        <taxon>Neopterygii</taxon>
        <taxon>Teleostei</taxon>
        <taxon>Neoteleostei</taxon>
        <taxon>Acanthomorphata</taxon>
        <taxon>Gobiaria</taxon>
        <taxon>Gobiiformes</taxon>
        <taxon>Gobioidei</taxon>
        <taxon>Gobiidae</taxon>
        <taxon>Gobionellinae</taxon>
        <taxon>Mugilogobius</taxon>
    </lineage>
</organism>
<feature type="region of interest" description="Disordered" evidence="1">
    <location>
        <begin position="76"/>
        <end position="105"/>
    </location>
</feature>
<evidence type="ECO:0000313" key="3">
    <source>
        <dbReference type="Proteomes" id="UP001460270"/>
    </source>
</evidence>
<feature type="compositionally biased region" description="Basic and acidic residues" evidence="1">
    <location>
        <begin position="76"/>
        <end position="88"/>
    </location>
</feature>
<accession>A0AAW0NQ18</accession>
<gene>
    <name evidence="2" type="ORF">WMY93_019633</name>
</gene>
<proteinExistence type="predicted"/>
<protein>
    <submittedName>
        <fullName evidence="2">Uncharacterized protein</fullName>
    </submittedName>
</protein>
<name>A0AAW0NQ18_9GOBI</name>
<keyword evidence="3" id="KW-1185">Reference proteome</keyword>
<dbReference type="AlphaFoldDB" id="A0AAW0NQ18"/>